<dbReference type="EMBL" id="KN835371">
    <property type="protein sequence ID" value="KIK38853.1"/>
    <property type="molecule type" value="Genomic_DNA"/>
</dbReference>
<gene>
    <name evidence="2" type="ORF">CY34DRAFT_14791</name>
</gene>
<feature type="region of interest" description="Disordered" evidence="1">
    <location>
        <begin position="63"/>
        <end position="128"/>
    </location>
</feature>
<keyword evidence="3" id="KW-1185">Reference proteome</keyword>
<reference evidence="3" key="2">
    <citation type="submission" date="2015-01" db="EMBL/GenBank/DDBJ databases">
        <title>Evolutionary Origins and Diversification of the Mycorrhizal Mutualists.</title>
        <authorList>
            <consortium name="DOE Joint Genome Institute"/>
            <consortium name="Mycorrhizal Genomics Consortium"/>
            <person name="Kohler A."/>
            <person name="Kuo A."/>
            <person name="Nagy L.G."/>
            <person name="Floudas D."/>
            <person name="Copeland A."/>
            <person name="Barry K.W."/>
            <person name="Cichocki N."/>
            <person name="Veneault-Fourrey C."/>
            <person name="LaButti K."/>
            <person name="Lindquist E.A."/>
            <person name="Lipzen A."/>
            <person name="Lundell T."/>
            <person name="Morin E."/>
            <person name="Murat C."/>
            <person name="Riley R."/>
            <person name="Ohm R."/>
            <person name="Sun H."/>
            <person name="Tunlid A."/>
            <person name="Henrissat B."/>
            <person name="Grigoriev I.V."/>
            <person name="Hibbett D.S."/>
            <person name="Martin F."/>
        </authorList>
    </citation>
    <scope>NUCLEOTIDE SEQUENCE [LARGE SCALE GENOMIC DNA]</scope>
    <source>
        <strain evidence="3">UH-Slu-Lm8-n1</strain>
    </source>
</reference>
<dbReference type="HOGENOM" id="CLU_006784_2_0_1"/>
<evidence type="ECO:0000313" key="2">
    <source>
        <dbReference type="EMBL" id="KIK38853.1"/>
    </source>
</evidence>
<dbReference type="OrthoDB" id="3248986at2759"/>
<proteinExistence type="predicted"/>
<accession>A0A0D0B4Q5</accession>
<dbReference type="STRING" id="930992.A0A0D0B4Q5"/>
<organism evidence="2 3">
    <name type="scientific">Suillus luteus UH-Slu-Lm8-n1</name>
    <dbReference type="NCBI Taxonomy" id="930992"/>
    <lineage>
        <taxon>Eukaryota</taxon>
        <taxon>Fungi</taxon>
        <taxon>Dikarya</taxon>
        <taxon>Basidiomycota</taxon>
        <taxon>Agaricomycotina</taxon>
        <taxon>Agaricomycetes</taxon>
        <taxon>Agaricomycetidae</taxon>
        <taxon>Boletales</taxon>
        <taxon>Suillineae</taxon>
        <taxon>Suillaceae</taxon>
        <taxon>Suillus</taxon>
    </lineage>
</organism>
<evidence type="ECO:0008006" key="4">
    <source>
        <dbReference type="Google" id="ProtNLM"/>
    </source>
</evidence>
<evidence type="ECO:0000313" key="3">
    <source>
        <dbReference type="Proteomes" id="UP000054485"/>
    </source>
</evidence>
<sequence>MSHTTHCCIPFQDDKSPGLTRYTCQRHVDADRRDQERREVLREREEQLRASIAPTILLKSVSNSLEPTRSLPDSERAIIDDRNTPEPYWNDVEPDYMDLDDRSKDNAFEDEEDNDINNNNNSDEERDLDEGADIVNDPAFNAGIGFNEDEDCLPQDDEEDPLFDEAPAFSEHSAIRNAYVRAYIASAFKGASHDVSHIILDGVAHALWYAHDHAPNIEYKGLDDMVRTLPTAERRLGVNLTSIITYLFAKCHEEDCEGILYTTELLASGKSKRKLTKVLPYVAPRRAIQHWLLHPGKYQELQQWRQDGDEPHQVPATNAQGENAFADPSNPMHDMHDAWGWRAIRAGLQRVYYDNGQLHVLDDDVHNLQQCFVSLPCGLVWQINLDWFQAVKRGNHSTGALYMTCCNNPCGVRYLTEETFLIMVLPGPNELNLEQLNKIMAKFVSDMIELYGGHEFRIYGHEDKHPVHSALNSEVSDLPASRKIEGLASFSSKLFMCPQCDTPSYYLADPRGFNPTDFRLCDAWHYVKYAFRSHSLDDDDRKEIFEHRGVHWSVLNLIPGWLTAVNSVVEFMHCVYLCMVRHVTKVIILQSRMLNPVPREDWYPLERLDEFFSRIIWPVSVGRLPPSVTSSPSKADQWLFVAWEIDGLIPDIDAPKSRANTKHAAAHAKNEKVMRQRCLEILLSETEAQPTDEQLDENDALTMDR</sequence>
<dbReference type="Proteomes" id="UP000054485">
    <property type="component" value="Unassembled WGS sequence"/>
</dbReference>
<reference evidence="2 3" key="1">
    <citation type="submission" date="2014-04" db="EMBL/GenBank/DDBJ databases">
        <authorList>
            <consortium name="DOE Joint Genome Institute"/>
            <person name="Kuo A."/>
            <person name="Ruytinx J."/>
            <person name="Rineau F."/>
            <person name="Colpaert J."/>
            <person name="Kohler A."/>
            <person name="Nagy L.G."/>
            <person name="Floudas D."/>
            <person name="Copeland A."/>
            <person name="Barry K.W."/>
            <person name="Cichocki N."/>
            <person name="Veneault-Fourrey C."/>
            <person name="LaButti K."/>
            <person name="Lindquist E.A."/>
            <person name="Lipzen A."/>
            <person name="Lundell T."/>
            <person name="Morin E."/>
            <person name="Murat C."/>
            <person name="Sun H."/>
            <person name="Tunlid A."/>
            <person name="Henrissat B."/>
            <person name="Grigoriev I.V."/>
            <person name="Hibbett D.S."/>
            <person name="Martin F."/>
            <person name="Nordberg H.P."/>
            <person name="Cantor M.N."/>
            <person name="Hua S.X."/>
        </authorList>
    </citation>
    <scope>NUCLEOTIDE SEQUENCE [LARGE SCALE GENOMIC DNA]</scope>
    <source>
        <strain evidence="2 3">UH-Slu-Lm8-n1</strain>
    </source>
</reference>
<dbReference type="AlphaFoldDB" id="A0A0D0B4Q5"/>
<evidence type="ECO:0000256" key="1">
    <source>
        <dbReference type="SAM" id="MobiDB-lite"/>
    </source>
</evidence>
<name>A0A0D0B4Q5_9AGAM</name>
<protein>
    <recommendedName>
        <fullName evidence="4">Transposase domain-containing protein</fullName>
    </recommendedName>
</protein>
<feature type="compositionally biased region" description="Basic and acidic residues" evidence="1">
    <location>
        <begin position="72"/>
        <end position="84"/>
    </location>
</feature>
<dbReference type="InParanoid" id="A0A0D0B4Q5"/>